<organism evidence="3 4">
    <name type="scientific">Beauveria asiatica</name>
    <dbReference type="NCBI Taxonomy" id="1069075"/>
    <lineage>
        <taxon>Eukaryota</taxon>
        <taxon>Fungi</taxon>
        <taxon>Dikarya</taxon>
        <taxon>Ascomycota</taxon>
        <taxon>Pezizomycotina</taxon>
        <taxon>Sordariomycetes</taxon>
        <taxon>Hypocreomycetidae</taxon>
        <taxon>Hypocreales</taxon>
        <taxon>Cordycipitaceae</taxon>
        <taxon>Beauveria</taxon>
    </lineage>
</organism>
<reference evidence="3 4" key="1">
    <citation type="submission" date="2020-02" db="EMBL/GenBank/DDBJ databases">
        <title>Comparative genomics of the hypocrealean fungal genus Beauvera.</title>
        <authorList>
            <person name="Showalter D.N."/>
            <person name="Bushley K.E."/>
            <person name="Rehner S.A."/>
        </authorList>
    </citation>
    <scope>NUCLEOTIDE SEQUENCE [LARGE SCALE GENOMIC DNA]</scope>
    <source>
        <strain evidence="3 4">ARSEF4384</strain>
    </source>
</reference>
<evidence type="ECO:0000256" key="2">
    <source>
        <dbReference type="SAM" id="Phobius"/>
    </source>
</evidence>
<feature type="region of interest" description="Disordered" evidence="1">
    <location>
        <begin position="1"/>
        <end position="76"/>
    </location>
</feature>
<proteinExistence type="predicted"/>
<gene>
    <name evidence="3" type="ORF">G3M48_003802</name>
</gene>
<accession>A0AAW0RUM4</accession>
<evidence type="ECO:0000313" key="3">
    <source>
        <dbReference type="EMBL" id="KAK8145927.1"/>
    </source>
</evidence>
<sequence length="652" mass="71494">MRREDPSTDGTPSIAVPLPTTTQRPRRLPSREASPTFVEMRLVDQEPFDAASPSAAKEQMSCTTERKPSPTTGSSLDSAVSHYAYEHFDRRRQLRRLLTKSLARWLITVVLCAAIYGVLLGYSSHDALPQRKKLEFNTLVIALTISLGLNIASSLKANAVELQWWLLSLRRYKAREADLIMSSEHFTTMLQLGWTTRHTLIQIFVVVFVTMNIGSQIALALLGITYNINPANHFAITKPGLVSIADLNDIQGSKVLAASKKRHETEDVNSRRYSANLYGQFGSNFDEGGLDLAPQPGALYNPDQPQVFYSKELPLDSDHDNGSGSSAATKPDDNGNAYSYTYFFLESTVANASYAGIVASNRSVTVTASCDSYKVVAGGNGTSSNITVRFKDGEDVFYLPVANGGSQILYLHDPATEANDTWSQVNAFEPSDTDPWFYTCQVSVGNVTNGFLPQHYMGTNFTRYIPPAIALQGYGASDSDIGLTNTTTNYQFQSYPLQTYFGWPASGSGVFMARLVSRCAINALAVGAVFSTNVDVPGMEPQRAIQLEITKWRYVHVIVGLTVGVQLVIHLVAVLVANRVQVREQRSLATASLLRPLLAGVSERASMARGKQIAKLIGKDVTVRYEPVGAGYDLCIYRNGELEQSTPNTMNR</sequence>
<protein>
    <submittedName>
        <fullName evidence="3">Uncharacterized protein</fullName>
    </submittedName>
</protein>
<keyword evidence="2" id="KW-0812">Transmembrane</keyword>
<feature type="transmembrane region" description="Helical" evidence="2">
    <location>
        <begin position="200"/>
        <end position="224"/>
    </location>
</feature>
<dbReference type="AlphaFoldDB" id="A0AAW0RUM4"/>
<name>A0AAW0RUM4_9HYPO</name>
<keyword evidence="2" id="KW-0472">Membrane</keyword>
<keyword evidence="4" id="KW-1185">Reference proteome</keyword>
<dbReference type="Proteomes" id="UP001397290">
    <property type="component" value="Unassembled WGS sequence"/>
</dbReference>
<evidence type="ECO:0000313" key="4">
    <source>
        <dbReference type="Proteomes" id="UP001397290"/>
    </source>
</evidence>
<evidence type="ECO:0000256" key="1">
    <source>
        <dbReference type="SAM" id="MobiDB-lite"/>
    </source>
</evidence>
<dbReference type="EMBL" id="JAAHCF010000246">
    <property type="protein sequence ID" value="KAK8145927.1"/>
    <property type="molecule type" value="Genomic_DNA"/>
</dbReference>
<feature type="transmembrane region" description="Helical" evidence="2">
    <location>
        <begin position="102"/>
        <end position="124"/>
    </location>
</feature>
<keyword evidence="2" id="KW-1133">Transmembrane helix</keyword>
<feature type="transmembrane region" description="Helical" evidence="2">
    <location>
        <begin position="554"/>
        <end position="577"/>
    </location>
</feature>
<feature type="transmembrane region" description="Helical" evidence="2">
    <location>
        <begin position="136"/>
        <end position="155"/>
    </location>
</feature>
<comment type="caution">
    <text evidence="3">The sequence shown here is derived from an EMBL/GenBank/DDBJ whole genome shotgun (WGS) entry which is preliminary data.</text>
</comment>